<dbReference type="InterPro" id="IPR015720">
    <property type="entry name" value="Emp24-like"/>
</dbReference>
<evidence type="ECO:0000256" key="10">
    <source>
        <dbReference type="SAM" id="Phobius"/>
    </source>
</evidence>
<comment type="similarity">
    <text evidence="2 9">Belongs to the EMP24/GP25L family.</text>
</comment>
<evidence type="ECO:0000256" key="5">
    <source>
        <dbReference type="ARBA" id="ARBA00022729"/>
    </source>
</evidence>
<evidence type="ECO:0000313" key="15">
    <source>
        <dbReference type="EMBL" id="ERL93865.1"/>
    </source>
</evidence>
<reference evidence="13" key="1">
    <citation type="journal article" date="2012" name="Insect Biochem. Mol. Biol.">
        <title>Transcriptome and full-length cDNA resources for the mountain pine beetle, Dendroctonus ponderosae Hopkins, a major insect pest of pine forests.</title>
        <authorList>
            <person name="Keeling C.I."/>
            <person name="Henderson H."/>
            <person name="Li M."/>
            <person name="Yuen M."/>
            <person name="Clark E.L."/>
            <person name="Fraser J.D."/>
            <person name="Huber D.P."/>
            <person name="Liao N.Y."/>
            <person name="Roderick Docking T."/>
            <person name="Birol I."/>
            <person name="Chan S.K."/>
            <person name="Taylor G.A."/>
            <person name="Palmquist D."/>
            <person name="Jones S.J."/>
            <person name="Bohlmann J."/>
        </authorList>
    </citation>
    <scope>NUCLEOTIDE SEQUENCE</scope>
    <source>
        <tissue evidence="13">Pupae</tissue>
    </source>
</reference>
<keyword evidence="3" id="KW-0217">Developmental protein</keyword>
<evidence type="ECO:0000256" key="9">
    <source>
        <dbReference type="RuleBase" id="RU003827"/>
    </source>
</evidence>
<proteinExistence type="evidence at transcript level"/>
<dbReference type="HOGENOM" id="CLU_066963_0_1_1"/>
<keyword evidence="17" id="KW-1185">Reference proteome</keyword>
<gene>
    <name evidence="16" type="primary">109535436</name>
    <name evidence="15" type="ORF">D910_11151</name>
    <name evidence="14" type="ORF">YQE_04568</name>
</gene>
<dbReference type="GO" id="GO:0012505">
    <property type="term" value="C:endomembrane system"/>
    <property type="evidence" value="ECO:0007669"/>
    <property type="project" value="UniProtKB-SubCell"/>
</dbReference>
<dbReference type="OrthoDB" id="5976732at2759"/>
<keyword evidence="4 9" id="KW-0812">Transmembrane</keyword>
<accession>J3JTM7</accession>
<dbReference type="EMBL" id="KB740771">
    <property type="protein sequence ID" value="ENN78984.1"/>
    <property type="molecule type" value="Genomic_DNA"/>
</dbReference>
<evidence type="ECO:0000259" key="12">
    <source>
        <dbReference type="PROSITE" id="PS50866"/>
    </source>
</evidence>
<protein>
    <recommendedName>
        <fullName evidence="12">GOLD domain-containing protein</fullName>
    </recommendedName>
</protein>
<dbReference type="InterPro" id="IPR036598">
    <property type="entry name" value="GOLD_dom_sf"/>
</dbReference>
<dbReference type="KEGG" id="dpa:109535436"/>
<organism evidence="13">
    <name type="scientific">Dendroctonus ponderosae</name>
    <name type="common">Mountain pine beetle</name>
    <dbReference type="NCBI Taxonomy" id="77166"/>
    <lineage>
        <taxon>Eukaryota</taxon>
        <taxon>Metazoa</taxon>
        <taxon>Ecdysozoa</taxon>
        <taxon>Arthropoda</taxon>
        <taxon>Hexapoda</taxon>
        <taxon>Insecta</taxon>
        <taxon>Pterygota</taxon>
        <taxon>Neoptera</taxon>
        <taxon>Endopterygota</taxon>
        <taxon>Coleoptera</taxon>
        <taxon>Polyphaga</taxon>
        <taxon>Cucujiformia</taxon>
        <taxon>Curculionidae</taxon>
        <taxon>Scolytinae</taxon>
        <taxon>Dendroctonus</taxon>
    </lineage>
</organism>
<evidence type="ECO:0000256" key="8">
    <source>
        <dbReference type="ARBA" id="ARBA00037847"/>
    </source>
</evidence>
<dbReference type="SUPFAM" id="SSF101576">
    <property type="entry name" value="Supernatant protein factor (SPF), C-terminal domain"/>
    <property type="match status" value="1"/>
</dbReference>
<evidence type="ECO:0000256" key="6">
    <source>
        <dbReference type="ARBA" id="ARBA00022989"/>
    </source>
</evidence>
<dbReference type="STRING" id="77166.J3JTM7"/>
<dbReference type="Pfam" id="PF01105">
    <property type="entry name" value="EMP24_GP25L"/>
    <property type="match status" value="1"/>
</dbReference>
<dbReference type="Proteomes" id="UP000030742">
    <property type="component" value="Unassembled WGS sequence"/>
</dbReference>
<dbReference type="GO" id="GO:0016020">
    <property type="term" value="C:membrane"/>
    <property type="evidence" value="ECO:0007669"/>
    <property type="project" value="UniProtKB-SubCell"/>
</dbReference>
<dbReference type="OMA" id="AGDYMIC"/>
<evidence type="ECO:0000256" key="4">
    <source>
        <dbReference type="ARBA" id="ARBA00022692"/>
    </source>
</evidence>
<keyword evidence="7 10" id="KW-0472">Membrane</keyword>
<sequence length="220" mass="25420">MYMLILLLCCSSRVSGEDQELILKVDPLTESCFFEYGSVDDQIVAEYEVLDGGHGEFDISFTLTDPAGRILVADFKKGGEIHRMYAKLNGSYKFCFDNTFSAFNTKTVYFEIDIFNSTGLEQTDPLIELFNETLKNVANINTTIRHVKEYLDYVEAKQKMSKVDHAKSRRLAEAIFMKVNRYSFFVLFAMIFTSLIQIFMVKGIFDEKSYAHRMMSFLDY</sequence>
<evidence type="ECO:0000313" key="13">
    <source>
        <dbReference type="EMBL" id="AEE61548.1"/>
    </source>
</evidence>
<dbReference type="PANTHER" id="PTHR22811">
    <property type="entry name" value="TRANSMEMBRANE EMP24 DOMAIN-CONTAINING PROTEIN"/>
    <property type="match status" value="1"/>
</dbReference>
<feature type="chain" id="PRO_5010968683" description="GOLD domain-containing protein" evidence="11">
    <location>
        <begin position="17"/>
        <end position="220"/>
    </location>
</feature>
<dbReference type="AlphaFoldDB" id="J3JTM7"/>
<evidence type="ECO:0000313" key="16">
    <source>
        <dbReference type="EnsemblMetazoa" id="XP_019756907.1"/>
    </source>
</evidence>
<evidence type="ECO:0000256" key="2">
    <source>
        <dbReference type="ARBA" id="ARBA00007104"/>
    </source>
</evidence>
<evidence type="ECO:0000256" key="7">
    <source>
        <dbReference type="ARBA" id="ARBA00023136"/>
    </source>
</evidence>
<evidence type="ECO:0000256" key="1">
    <source>
        <dbReference type="ARBA" id="ARBA00004479"/>
    </source>
</evidence>
<dbReference type="SMART" id="SM01190">
    <property type="entry name" value="EMP24_GP25L"/>
    <property type="match status" value="1"/>
</dbReference>
<feature type="domain" description="GOLD" evidence="12">
    <location>
        <begin position="30"/>
        <end position="114"/>
    </location>
</feature>
<reference evidence="16" key="3">
    <citation type="submission" date="2024-08" db="UniProtKB">
        <authorList>
            <consortium name="EnsemblMetazoa"/>
        </authorList>
    </citation>
    <scope>IDENTIFICATION</scope>
</reference>
<keyword evidence="5 11" id="KW-0732">Signal</keyword>
<reference evidence="17 18" key="2">
    <citation type="journal article" date="2013" name="Genome Biol.">
        <title>Draft genome of the mountain pine beetle, Dendroctonus ponderosae Hopkins, a major forest pest.</title>
        <authorList>
            <person name="Keeling C.I."/>
            <person name="Yuen M.M."/>
            <person name="Liao N.Y."/>
            <person name="Docking T.R."/>
            <person name="Chan S.K."/>
            <person name="Taylor G.A."/>
            <person name="Palmquist D.L."/>
            <person name="Jackman S.D."/>
            <person name="Nguyen A."/>
            <person name="Li M."/>
            <person name="Henderson H."/>
            <person name="Janes J.K."/>
            <person name="Zhao Y."/>
            <person name="Pandoh P."/>
            <person name="Moore R."/>
            <person name="Sperling F.A."/>
            <person name="Huber D.P."/>
            <person name="Birol I."/>
            <person name="Jones S.J."/>
            <person name="Bohlmann J."/>
        </authorList>
    </citation>
    <scope>NUCLEOTIDE SEQUENCE</scope>
</reference>
<dbReference type="PROSITE" id="PS50866">
    <property type="entry name" value="GOLD"/>
    <property type="match status" value="1"/>
</dbReference>
<dbReference type="EMBL" id="KB632375">
    <property type="protein sequence ID" value="ERL93865.1"/>
    <property type="molecule type" value="Genomic_DNA"/>
</dbReference>
<evidence type="ECO:0000256" key="3">
    <source>
        <dbReference type="ARBA" id="ARBA00022473"/>
    </source>
</evidence>
<evidence type="ECO:0000256" key="11">
    <source>
        <dbReference type="SAM" id="SignalP"/>
    </source>
</evidence>
<name>J3JTM7_DENPD</name>
<evidence type="ECO:0000313" key="14">
    <source>
        <dbReference type="EMBL" id="ENN78984.1"/>
    </source>
</evidence>
<dbReference type="EnsemblMetazoa" id="XM_019901348.1">
    <property type="protein sequence ID" value="XP_019756907.1"/>
    <property type="gene ID" value="LOC109535436"/>
</dbReference>
<evidence type="ECO:0000313" key="17">
    <source>
        <dbReference type="Proteomes" id="UP000019118"/>
    </source>
</evidence>
<comment type="subcellular location">
    <subcellularLocation>
        <location evidence="8">Endomembrane system</location>
        <topology evidence="8">Single-pass membrane protein</topology>
    </subcellularLocation>
    <subcellularLocation>
        <location evidence="1 9">Membrane</location>
        <topology evidence="1 9">Single-pass type I membrane protein</topology>
    </subcellularLocation>
</comment>
<feature type="signal peptide" evidence="11">
    <location>
        <begin position="1"/>
        <end position="16"/>
    </location>
</feature>
<dbReference type="Proteomes" id="UP000019118">
    <property type="component" value="Unassembled WGS sequence"/>
</dbReference>
<keyword evidence="6 10" id="KW-1133">Transmembrane helix</keyword>
<dbReference type="Gene3D" id="2.60.120.680">
    <property type="entry name" value="GOLD domain"/>
    <property type="match status" value="1"/>
</dbReference>
<evidence type="ECO:0000313" key="18">
    <source>
        <dbReference type="Proteomes" id="UP000030742"/>
    </source>
</evidence>
<feature type="transmembrane region" description="Helical" evidence="10">
    <location>
        <begin position="182"/>
        <end position="205"/>
    </location>
</feature>
<dbReference type="EMBL" id="BT126584">
    <property type="protein sequence ID" value="AEE61548.1"/>
    <property type="molecule type" value="mRNA"/>
</dbReference>
<dbReference type="InterPro" id="IPR009038">
    <property type="entry name" value="GOLD_dom"/>
</dbReference>